<reference evidence="1" key="1">
    <citation type="submission" date="2023-03" db="EMBL/GenBank/DDBJ databases">
        <title>Massive genome expansion in bonnet fungi (Mycena s.s.) driven by repeated elements and novel gene families across ecological guilds.</title>
        <authorList>
            <consortium name="Lawrence Berkeley National Laboratory"/>
            <person name="Harder C.B."/>
            <person name="Miyauchi S."/>
            <person name="Viragh M."/>
            <person name="Kuo A."/>
            <person name="Thoen E."/>
            <person name="Andreopoulos B."/>
            <person name="Lu D."/>
            <person name="Skrede I."/>
            <person name="Drula E."/>
            <person name="Henrissat B."/>
            <person name="Morin E."/>
            <person name="Kohler A."/>
            <person name="Barry K."/>
            <person name="LaButti K."/>
            <person name="Morin E."/>
            <person name="Salamov A."/>
            <person name="Lipzen A."/>
            <person name="Mereny Z."/>
            <person name="Hegedus B."/>
            <person name="Baldrian P."/>
            <person name="Stursova M."/>
            <person name="Weitz H."/>
            <person name="Taylor A."/>
            <person name="Grigoriev I.V."/>
            <person name="Nagy L.G."/>
            <person name="Martin F."/>
            <person name="Kauserud H."/>
        </authorList>
    </citation>
    <scope>NUCLEOTIDE SEQUENCE</scope>
    <source>
        <strain evidence="1">CBHHK067</strain>
    </source>
</reference>
<accession>A0AAD7CZ05</accession>
<sequence>MSLITSTTGSRAFVDRIIPLSDLDASAIPEKSPACPSPVFLRKDGRAVTGYLIASFAGKLANGLTCDPDLSRALCDAEQASLASVNSYLEALDGAAGAPCINHDQAHNPEEVGAVDSLLQVAHHAPSRIAAILAALAGEVAQWPEEEEEAHADKCVPSSSNTVREGEEDGVQSLRYLAAVAPPDVAAVFHKVATTLLAEDGARGE</sequence>
<comment type="caution">
    <text evidence="1">The sequence shown here is derived from an EMBL/GenBank/DDBJ whole genome shotgun (WGS) entry which is preliminary data.</text>
</comment>
<dbReference type="Proteomes" id="UP001221757">
    <property type="component" value="Unassembled WGS sequence"/>
</dbReference>
<dbReference type="AlphaFoldDB" id="A0AAD7CZ05"/>
<gene>
    <name evidence="1" type="ORF">B0H17DRAFT_217156</name>
</gene>
<protein>
    <submittedName>
        <fullName evidence="1">Uncharacterized protein</fullName>
    </submittedName>
</protein>
<name>A0AAD7CZ05_MYCRO</name>
<dbReference type="EMBL" id="JARKIE010000190">
    <property type="protein sequence ID" value="KAJ7669035.1"/>
    <property type="molecule type" value="Genomic_DNA"/>
</dbReference>
<organism evidence="1 2">
    <name type="scientific">Mycena rosella</name>
    <name type="common">Pink bonnet</name>
    <name type="synonym">Agaricus rosellus</name>
    <dbReference type="NCBI Taxonomy" id="1033263"/>
    <lineage>
        <taxon>Eukaryota</taxon>
        <taxon>Fungi</taxon>
        <taxon>Dikarya</taxon>
        <taxon>Basidiomycota</taxon>
        <taxon>Agaricomycotina</taxon>
        <taxon>Agaricomycetes</taxon>
        <taxon>Agaricomycetidae</taxon>
        <taxon>Agaricales</taxon>
        <taxon>Marasmiineae</taxon>
        <taxon>Mycenaceae</taxon>
        <taxon>Mycena</taxon>
    </lineage>
</organism>
<keyword evidence="2" id="KW-1185">Reference proteome</keyword>
<evidence type="ECO:0000313" key="1">
    <source>
        <dbReference type="EMBL" id="KAJ7669035.1"/>
    </source>
</evidence>
<evidence type="ECO:0000313" key="2">
    <source>
        <dbReference type="Proteomes" id="UP001221757"/>
    </source>
</evidence>
<proteinExistence type="predicted"/>